<name>A0ABS6JAY9_9BACI</name>
<dbReference type="CDD" id="cd04301">
    <property type="entry name" value="NAT_SF"/>
    <property type="match status" value="1"/>
</dbReference>
<evidence type="ECO:0000313" key="4">
    <source>
        <dbReference type="EMBL" id="MBU9710849.1"/>
    </source>
</evidence>
<dbReference type="Proteomes" id="UP000784880">
    <property type="component" value="Unassembled WGS sequence"/>
</dbReference>
<keyword evidence="5" id="KW-1185">Reference proteome</keyword>
<reference evidence="4 5" key="1">
    <citation type="submission" date="2021-06" db="EMBL/GenBank/DDBJ databases">
        <title>Bacillus sp. RD4P76, an endophyte from a halophyte.</title>
        <authorList>
            <person name="Sun J.-Q."/>
        </authorList>
    </citation>
    <scope>NUCLEOTIDE SEQUENCE [LARGE SCALE GENOMIC DNA]</scope>
    <source>
        <strain evidence="4 5">CGMCC 1.15917</strain>
    </source>
</reference>
<dbReference type="RefSeq" id="WP_217064741.1">
    <property type="nucleotide sequence ID" value="NZ_JAHQCS010000050.1"/>
</dbReference>
<dbReference type="PROSITE" id="PS51186">
    <property type="entry name" value="GNAT"/>
    <property type="match status" value="1"/>
</dbReference>
<proteinExistence type="predicted"/>
<keyword evidence="1" id="KW-0808">Transferase</keyword>
<evidence type="ECO:0000313" key="5">
    <source>
        <dbReference type="Proteomes" id="UP000784880"/>
    </source>
</evidence>
<dbReference type="EMBL" id="JAHQCS010000050">
    <property type="protein sequence ID" value="MBU9710849.1"/>
    <property type="molecule type" value="Genomic_DNA"/>
</dbReference>
<keyword evidence="2" id="KW-0012">Acyltransferase</keyword>
<evidence type="ECO:0000259" key="3">
    <source>
        <dbReference type="PROSITE" id="PS51186"/>
    </source>
</evidence>
<evidence type="ECO:0000256" key="1">
    <source>
        <dbReference type="ARBA" id="ARBA00022679"/>
    </source>
</evidence>
<organism evidence="4 5">
    <name type="scientific">Evansella tamaricis</name>
    <dbReference type="NCBI Taxonomy" id="2069301"/>
    <lineage>
        <taxon>Bacteria</taxon>
        <taxon>Bacillati</taxon>
        <taxon>Bacillota</taxon>
        <taxon>Bacilli</taxon>
        <taxon>Bacillales</taxon>
        <taxon>Bacillaceae</taxon>
        <taxon>Evansella</taxon>
    </lineage>
</organism>
<gene>
    <name evidence="4" type="ORF">KS419_03720</name>
</gene>
<protein>
    <submittedName>
        <fullName evidence="4">GNAT family N-acetyltransferase</fullName>
    </submittedName>
</protein>
<dbReference type="PANTHER" id="PTHR43072:SF23">
    <property type="entry name" value="UPF0039 PROTEIN C11D3.02C"/>
    <property type="match status" value="1"/>
</dbReference>
<sequence>MESMIVSEMGQDDWEVVSNIYLEGIRTGNATFETNVPTWEKWDESHVKKCRLVARRNEKVIGWAALSPVSSRCVYTGVAEVSIYISKSTSGQGVGSAILSELIKESEKEGYWSLKAGIFPENKASIMLHKKHGFREVGIQDRIGKINGVWRNVLLLERRSDVVGID</sequence>
<dbReference type="InterPro" id="IPR000182">
    <property type="entry name" value="GNAT_dom"/>
</dbReference>
<accession>A0ABS6JAY9</accession>
<comment type="caution">
    <text evidence="4">The sequence shown here is derived from an EMBL/GenBank/DDBJ whole genome shotgun (WGS) entry which is preliminary data.</text>
</comment>
<feature type="domain" description="N-acetyltransferase" evidence="3">
    <location>
        <begin position="4"/>
        <end position="157"/>
    </location>
</feature>
<dbReference type="Pfam" id="PF00583">
    <property type="entry name" value="Acetyltransf_1"/>
    <property type="match status" value="1"/>
</dbReference>
<dbReference type="PANTHER" id="PTHR43072">
    <property type="entry name" value="N-ACETYLTRANSFERASE"/>
    <property type="match status" value="1"/>
</dbReference>
<evidence type="ECO:0000256" key="2">
    <source>
        <dbReference type="ARBA" id="ARBA00023315"/>
    </source>
</evidence>